<dbReference type="CDD" id="cd14852">
    <property type="entry name" value="LD-carboxypeptidase"/>
    <property type="match status" value="1"/>
</dbReference>
<dbReference type="EMBL" id="MFID01000001">
    <property type="protein sequence ID" value="OGF81937.1"/>
    <property type="molecule type" value="Genomic_DNA"/>
</dbReference>
<keyword evidence="2" id="KW-1133">Transmembrane helix</keyword>
<dbReference type="InterPro" id="IPR058193">
    <property type="entry name" value="VanY/YodJ_core_dom"/>
</dbReference>
<dbReference type="Proteomes" id="UP000178114">
    <property type="component" value="Unassembled WGS sequence"/>
</dbReference>
<keyword evidence="2" id="KW-0472">Membrane</keyword>
<feature type="domain" description="D-alanyl-D-alanine carboxypeptidase-like core" evidence="3">
    <location>
        <begin position="145"/>
        <end position="264"/>
    </location>
</feature>
<name>A0A1F5X205_9BACT</name>
<dbReference type="AlphaFoldDB" id="A0A1F5X205"/>
<dbReference type="PANTHER" id="PTHR34385">
    <property type="entry name" value="D-ALANYL-D-ALANINE CARBOXYPEPTIDASE"/>
    <property type="match status" value="1"/>
</dbReference>
<feature type="transmembrane region" description="Helical" evidence="2">
    <location>
        <begin position="6"/>
        <end position="23"/>
    </location>
</feature>
<evidence type="ECO:0000256" key="2">
    <source>
        <dbReference type="SAM" id="Phobius"/>
    </source>
</evidence>
<evidence type="ECO:0000313" key="5">
    <source>
        <dbReference type="Proteomes" id="UP000178114"/>
    </source>
</evidence>
<dbReference type="InterPro" id="IPR003709">
    <property type="entry name" value="VanY-like_core_dom"/>
</dbReference>
<dbReference type="PANTHER" id="PTHR34385:SF1">
    <property type="entry name" value="PEPTIDOGLYCAN L-ALANYL-D-GLUTAMATE ENDOPEPTIDASE CWLK"/>
    <property type="match status" value="1"/>
</dbReference>
<dbReference type="GO" id="GO:0008233">
    <property type="term" value="F:peptidase activity"/>
    <property type="evidence" value="ECO:0007669"/>
    <property type="project" value="InterPro"/>
</dbReference>
<dbReference type="SUPFAM" id="SSF55166">
    <property type="entry name" value="Hedgehog/DD-peptidase"/>
    <property type="match status" value="1"/>
</dbReference>
<evidence type="ECO:0000313" key="4">
    <source>
        <dbReference type="EMBL" id="OGF81937.1"/>
    </source>
</evidence>
<evidence type="ECO:0000259" key="3">
    <source>
        <dbReference type="Pfam" id="PF02557"/>
    </source>
</evidence>
<dbReference type="GO" id="GO:0006508">
    <property type="term" value="P:proteolysis"/>
    <property type="evidence" value="ECO:0007669"/>
    <property type="project" value="InterPro"/>
</dbReference>
<dbReference type="STRING" id="1798351.A2930_01690"/>
<reference evidence="4 5" key="1">
    <citation type="journal article" date="2016" name="Nat. Commun.">
        <title>Thousands of microbial genomes shed light on interconnected biogeochemical processes in an aquifer system.</title>
        <authorList>
            <person name="Anantharaman K."/>
            <person name="Brown C.T."/>
            <person name="Hug L.A."/>
            <person name="Sharon I."/>
            <person name="Castelle C.J."/>
            <person name="Probst A.J."/>
            <person name="Thomas B.C."/>
            <person name="Singh A."/>
            <person name="Wilkins M.J."/>
            <person name="Karaoz U."/>
            <person name="Brodie E.L."/>
            <person name="Williams K.H."/>
            <person name="Hubbard S.S."/>
            <person name="Banfield J.F."/>
        </authorList>
    </citation>
    <scope>NUCLEOTIDE SEQUENCE [LARGE SCALE GENOMIC DNA]</scope>
</reference>
<keyword evidence="2" id="KW-0812">Transmembrane</keyword>
<proteinExistence type="predicted"/>
<organism evidence="4 5">
    <name type="scientific">Candidatus Giovannonibacteria bacterium RIFCSPLOWO2_01_FULL_45_34</name>
    <dbReference type="NCBI Taxonomy" id="1798351"/>
    <lineage>
        <taxon>Bacteria</taxon>
        <taxon>Candidatus Giovannoniibacteriota</taxon>
    </lineage>
</organism>
<accession>A0A1F5X205</accession>
<evidence type="ECO:0000256" key="1">
    <source>
        <dbReference type="SAM" id="Coils"/>
    </source>
</evidence>
<keyword evidence="1" id="KW-0175">Coiled coil</keyword>
<dbReference type="Pfam" id="PF02557">
    <property type="entry name" value="VanY"/>
    <property type="match status" value="1"/>
</dbReference>
<sequence>MKPHLLVPVLVILISAYVGVLGFQRNNLIKENGVLNTGLAVTKEELASTTERLNAEIASLQNERFNLRLELDAQTNRVGALSDQVGSITGAVNTLTKLSLTDRELLKKYSKIYFLNENYFPKKLLFIDQKYTFDPKKDEQILDGVLPYLEQLLNDAVSAGIEIRISSSYRSFETQIDLKSAYKVTYGSGANVFSSDQGYSEHQLGTTVDFTNLKAGSVFSDSAFAKSPAFQWLKDNAYKYGFELSYPANNSYYIYEPWHWRFVGRTLAKKLYDENKNFYDLDQREIDQYLVSFFD</sequence>
<gene>
    <name evidence="4" type="ORF">A2930_01690</name>
</gene>
<feature type="coiled-coil region" evidence="1">
    <location>
        <begin position="43"/>
        <end position="77"/>
    </location>
</feature>
<dbReference type="Gene3D" id="3.30.1380.10">
    <property type="match status" value="1"/>
</dbReference>
<protein>
    <recommendedName>
        <fullName evidence="3">D-alanyl-D-alanine carboxypeptidase-like core domain-containing protein</fullName>
    </recommendedName>
</protein>
<dbReference type="InterPro" id="IPR052179">
    <property type="entry name" value="DD-CPase-like"/>
</dbReference>
<comment type="caution">
    <text evidence="4">The sequence shown here is derived from an EMBL/GenBank/DDBJ whole genome shotgun (WGS) entry which is preliminary data.</text>
</comment>
<dbReference type="InterPro" id="IPR009045">
    <property type="entry name" value="Zn_M74/Hedgehog-like"/>
</dbReference>